<feature type="compositionally biased region" description="Basic and acidic residues" evidence="13">
    <location>
        <begin position="259"/>
        <end position="273"/>
    </location>
</feature>
<evidence type="ECO:0000256" key="4">
    <source>
        <dbReference type="ARBA" id="ARBA00022553"/>
    </source>
</evidence>
<dbReference type="FunFam" id="3.90.15.10:FF:000003">
    <property type="entry name" value="DNA topoisomerase I"/>
    <property type="match status" value="1"/>
</dbReference>
<dbReference type="PANTHER" id="PTHR10290">
    <property type="entry name" value="DNA TOPOISOMERASE I"/>
    <property type="match status" value="1"/>
</dbReference>
<evidence type="ECO:0000256" key="1">
    <source>
        <dbReference type="ARBA" id="ARBA00000213"/>
    </source>
</evidence>
<feature type="compositionally biased region" description="Polar residues" evidence="13">
    <location>
        <begin position="128"/>
        <end position="154"/>
    </location>
</feature>
<keyword evidence="9" id="KW-0539">Nucleus</keyword>
<evidence type="ECO:0000256" key="6">
    <source>
        <dbReference type="ARBA" id="ARBA00023054"/>
    </source>
</evidence>
<dbReference type="Pfam" id="PF01028">
    <property type="entry name" value="Topoisom_I"/>
    <property type="match status" value="1"/>
</dbReference>
<evidence type="ECO:0000256" key="5">
    <source>
        <dbReference type="ARBA" id="ARBA00023029"/>
    </source>
</evidence>
<gene>
    <name evidence="15" type="ORF">V5N11_027853</name>
</gene>
<dbReference type="Gene3D" id="1.10.132.10">
    <property type="match status" value="1"/>
</dbReference>
<dbReference type="Proteomes" id="UP001558713">
    <property type="component" value="Unassembled WGS sequence"/>
</dbReference>
<evidence type="ECO:0000256" key="8">
    <source>
        <dbReference type="ARBA" id="ARBA00023235"/>
    </source>
</evidence>
<keyword evidence="8 10" id="KW-0413">Isomerase</keyword>
<comment type="function">
    <text evidence="11">Releases the supercoiling and torsional tension of DNA introduced during the DNA replication and transcription by transiently cleaving and rejoining one strand of the DNA duplex. Introduces a single-strand break via transesterification at the specific target site 5'-[CT]CCTTp site in duplex DNA. The scissile phosphodiester is attacked by the catalytic tyrosine of the enzyme, resulting in the formation of a DNA-(3'-phosphotyrosyl)-enzyme intermediate and the expulsion of a 5'-OH DNA strand. The free DNA strand then undergoes passage around the unbroken strand thus removing DNA supercoils. Finally, in the religation step, the DNA 5'-OH attacks the covalent intermediate to expel the active-site tyrosine and restore the DNA phosphodiester backbone.</text>
</comment>
<dbReference type="FunFam" id="2.170.11.10:FF:000001">
    <property type="entry name" value="DNA topoisomerase I"/>
    <property type="match status" value="1"/>
</dbReference>
<dbReference type="CDD" id="cd00659">
    <property type="entry name" value="Topo_IB_C"/>
    <property type="match status" value="1"/>
</dbReference>
<dbReference type="SUPFAM" id="SSF56349">
    <property type="entry name" value="DNA breaking-rejoining enzymes"/>
    <property type="match status" value="1"/>
</dbReference>
<evidence type="ECO:0000256" key="2">
    <source>
        <dbReference type="ARBA" id="ARBA00004123"/>
    </source>
</evidence>
<dbReference type="InterPro" id="IPR008336">
    <property type="entry name" value="TopoI_DNA-bd_euk"/>
</dbReference>
<dbReference type="InterPro" id="IPR036202">
    <property type="entry name" value="TopoI_DNA-bd_euk_N_sf"/>
</dbReference>
<evidence type="ECO:0000256" key="9">
    <source>
        <dbReference type="ARBA" id="ARBA00023242"/>
    </source>
</evidence>
<dbReference type="InterPro" id="IPR013500">
    <property type="entry name" value="TopoI_cat_euk"/>
</dbReference>
<dbReference type="SUPFAM" id="SSF56741">
    <property type="entry name" value="Eukaryotic DNA topoisomerase I, N-terminal DNA-binding fragment"/>
    <property type="match status" value="1"/>
</dbReference>
<reference evidence="15 16" key="1">
    <citation type="submission" date="2024-04" db="EMBL/GenBank/DDBJ databases">
        <title>Genome assembly C_amara_ONT_v2.</title>
        <authorList>
            <person name="Yant L."/>
            <person name="Moore C."/>
            <person name="Slenker M."/>
        </authorList>
    </citation>
    <scope>NUCLEOTIDE SEQUENCE [LARGE SCALE GENOMIC DNA]</scope>
    <source>
        <tissue evidence="15">Leaf</tissue>
    </source>
</reference>
<protein>
    <recommendedName>
        <fullName evidence="11">DNA topoisomerase I</fullName>
        <ecNumber evidence="11">5.6.2.1</ecNumber>
    </recommendedName>
    <alternativeName>
        <fullName evidence="11">DNA topoisomerase 1</fullName>
    </alternativeName>
</protein>
<feature type="compositionally biased region" description="Polar residues" evidence="13">
    <location>
        <begin position="236"/>
        <end position="245"/>
    </location>
</feature>
<evidence type="ECO:0000256" key="7">
    <source>
        <dbReference type="ARBA" id="ARBA00023125"/>
    </source>
</evidence>
<feature type="active site" description="O-(3'-phospho-DNA)-tyrosine intermediate" evidence="10">
    <location>
        <position position="877"/>
    </location>
</feature>
<comment type="subcellular location">
    <subcellularLocation>
        <location evidence="2">Nucleus</location>
    </subcellularLocation>
</comment>
<dbReference type="PANTHER" id="PTHR10290:SF16">
    <property type="entry name" value="DNA TOPOISOMERASE 1 ALPHA"/>
    <property type="match status" value="1"/>
</dbReference>
<dbReference type="GO" id="GO:0006265">
    <property type="term" value="P:DNA topological change"/>
    <property type="evidence" value="ECO:0007669"/>
    <property type="project" value="UniProtKB-UniRule"/>
</dbReference>
<sequence length="924" mass="103286">MATETVSKPVMDNASEDEDDDKPLVFRRTNTASSNSNKSKSTPQKSKAVPSTKVSPMRSPVTSPNGTTPANKTSAVKSSMPSSSSKASPAKSPLQKDTPPSTVKDRNLLHEDKSECKKESEDSEDNRPLSSILSGNSSRPNKGPTSSRQVSSPQPKEKNSGDRPLGRANRIIKDESDDETPLSSMLRKKTGSGMSGSKQVSDDEKKPLAKKLHQNGSALKNEVPNGKELGKRPLEKNSSADQSSLKKVKVSASPTSLKMKQDSVKTESDDKGRVLVSRKPMKAKQLSTREDGTDDDDDVPISKRFKSDSSNGKISSAKPKAVKLNSTSPAAKPKAKKVVSPPSRTMTKNSKKVTKDSKYSTSSKSLPSSGDGQKKWTSLEHNGVIFPPLYKPHGIKILYKGKPVDLTTAQEEVATMFAVMKETDYYTKPQFRENFWNDWRALLGKKHVIQKLDDCDFSPIYEWHLEEKEKKKQMSTEEKKALKEEKLKQEEKYMWAVVDGVREKVGNFRVEPPGLFRGRGEHPKMGKLKKRIHPCDITINIGKDAPIPECPIPGERWKEVKHDNTVTWLAFWVDPINTREFKYVFLAASSALKGLSDKEKYEKARNLTHHIENIRTTYTKNFTSKDTTKRQIAVATYLIDKLALRAGNEKDDDEADTVGCCTLKVGNVECIPPNKIKFDFLGKDSIQYVNTVEVEPPVYKAIGQFQAGKSKTDDLFDELDTSKLNAHLKELVPGLTAKVFRTYNASITLDEMLSQETRDGDVNQKILVYQQANKEVAIICNHQRTVSKSHGAQIEKLTAKIEELREGLKELKTNLDRAKKGKPPLAGSDGKKIRNLEPNAWEMKIAQQNAKIEKMERDMHTKEDLKTVALGTSKINYLDPRITVAWCKRHEVPIEKIFTKTLLAKFAWAMDAEPDFRFSLLAKV</sequence>
<evidence type="ECO:0000256" key="12">
    <source>
        <dbReference type="SAM" id="Coils"/>
    </source>
</evidence>
<evidence type="ECO:0000256" key="10">
    <source>
        <dbReference type="PROSITE-ProRule" id="PRU01382"/>
    </source>
</evidence>
<feature type="compositionally biased region" description="Polar residues" evidence="13">
    <location>
        <begin position="60"/>
        <end position="73"/>
    </location>
</feature>
<name>A0ABD1AU07_CARAN</name>
<dbReference type="InterPro" id="IPR014727">
    <property type="entry name" value="TopoI_cat_a/b-sub_euk"/>
</dbReference>
<organism evidence="15 16">
    <name type="scientific">Cardamine amara subsp. amara</name>
    <dbReference type="NCBI Taxonomy" id="228776"/>
    <lineage>
        <taxon>Eukaryota</taxon>
        <taxon>Viridiplantae</taxon>
        <taxon>Streptophyta</taxon>
        <taxon>Embryophyta</taxon>
        <taxon>Tracheophyta</taxon>
        <taxon>Spermatophyta</taxon>
        <taxon>Magnoliopsida</taxon>
        <taxon>eudicotyledons</taxon>
        <taxon>Gunneridae</taxon>
        <taxon>Pentapetalae</taxon>
        <taxon>rosids</taxon>
        <taxon>malvids</taxon>
        <taxon>Brassicales</taxon>
        <taxon>Brassicaceae</taxon>
        <taxon>Cardamineae</taxon>
        <taxon>Cardamine</taxon>
    </lineage>
</organism>
<feature type="domain" description="DNA topoisomerase I eukaryotic-type" evidence="14">
    <location>
        <begin position="515"/>
        <end position="891"/>
    </location>
</feature>
<dbReference type="EC" id="5.6.2.1" evidence="11"/>
<evidence type="ECO:0000313" key="15">
    <source>
        <dbReference type="EMBL" id="KAL1209646.1"/>
    </source>
</evidence>
<evidence type="ECO:0000259" key="14">
    <source>
        <dbReference type="SMART" id="SM00435"/>
    </source>
</evidence>
<dbReference type="InterPro" id="IPR018521">
    <property type="entry name" value="TopoIB_AS"/>
</dbReference>
<dbReference type="GO" id="GO:0005634">
    <property type="term" value="C:nucleus"/>
    <property type="evidence" value="ECO:0007669"/>
    <property type="project" value="UniProtKB-SubCell"/>
</dbReference>
<evidence type="ECO:0000256" key="3">
    <source>
        <dbReference type="ARBA" id="ARBA00006645"/>
    </source>
</evidence>
<feature type="compositionally biased region" description="Low complexity" evidence="13">
    <location>
        <begin position="359"/>
        <end position="369"/>
    </location>
</feature>
<feature type="coiled-coil region" evidence="12">
    <location>
        <begin position="465"/>
        <end position="492"/>
    </location>
</feature>
<dbReference type="InterPro" id="IPR014711">
    <property type="entry name" value="TopoI_cat_a-hlx-sub_euk"/>
</dbReference>
<feature type="region of interest" description="Disordered" evidence="13">
    <location>
        <begin position="1"/>
        <end position="374"/>
    </location>
</feature>
<comment type="similarity">
    <text evidence="3 10 11">Belongs to the type IB topoisomerase family.</text>
</comment>
<dbReference type="SMART" id="SM00435">
    <property type="entry name" value="TOPEUc"/>
    <property type="match status" value="1"/>
</dbReference>
<feature type="coiled-coil region" evidence="12">
    <location>
        <begin position="794"/>
        <end position="821"/>
    </location>
</feature>
<dbReference type="Gene3D" id="3.90.15.10">
    <property type="entry name" value="Topoisomerase I, Chain A, domain 3"/>
    <property type="match status" value="1"/>
</dbReference>
<comment type="caution">
    <text evidence="15">The sequence shown here is derived from an EMBL/GenBank/DDBJ whole genome shotgun (WGS) entry which is preliminary data.</text>
</comment>
<dbReference type="GO" id="GO:0003677">
    <property type="term" value="F:DNA binding"/>
    <property type="evidence" value="ECO:0007669"/>
    <property type="project" value="UniProtKB-UniRule"/>
</dbReference>
<evidence type="ECO:0000256" key="13">
    <source>
        <dbReference type="SAM" id="MobiDB-lite"/>
    </source>
</evidence>
<comment type="catalytic activity">
    <reaction evidence="1 10 11">
        <text>ATP-independent breakage of single-stranded DNA, followed by passage and rejoining.</text>
        <dbReference type="EC" id="5.6.2.1"/>
    </reaction>
</comment>
<dbReference type="InterPro" id="IPR013030">
    <property type="entry name" value="DNA_topo_DNA_db_N_dom2"/>
</dbReference>
<dbReference type="FunFam" id="1.10.132.10:FF:000002">
    <property type="entry name" value="DNA topoisomerase I"/>
    <property type="match status" value="1"/>
</dbReference>
<accession>A0ABD1AU07</accession>
<evidence type="ECO:0000256" key="11">
    <source>
        <dbReference type="RuleBase" id="RU365101"/>
    </source>
</evidence>
<dbReference type="AlphaFoldDB" id="A0ABD1AU07"/>
<dbReference type="InterPro" id="IPR011010">
    <property type="entry name" value="DNA_brk_join_enz"/>
</dbReference>
<dbReference type="GO" id="GO:0003917">
    <property type="term" value="F:DNA topoisomerase type I (single strand cut, ATP-independent) activity"/>
    <property type="evidence" value="ECO:0007669"/>
    <property type="project" value="UniProtKB-UniRule"/>
</dbReference>
<keyword evidence="5 10" id="KW-0799">Topoisomerase</keyword>
<dbReference type="FunFam" id="1.10.10.41:FF:000001">
    <property type="entry name" value="DNA topoisomerase I"/>
    <property type="match status" value="1"/>
</dbReference>
<evidence type="ECO:0000313" key="16">
    <source>
        <dbReference type="Proteomes" id="UP001558713"/>
    </source>
</evidence>
<dbReference type="Gene3D" id="2.170.11.10">
    <property type="entry name" value="DNA Topoisomerase I, domain 2"/>
    <property type="match status" value="1"/>
</dbReference>
<keyword evidence="4" id="KW-0597">Phosphoprotein</keyword>
<feature type="compositionally biased region" description="Low complexity" evidence="13">
    <location>
        <begin position="29"/>
        <end position="47"/>
    </location>
</feature>
<dbReference type="PRINTS" id="PR00416">
    <property type="entry name" value="EUTPISMRASEI"/>
</dbReference>
<feature type="compositionally biased region" description="Low complexity" evidence="13">
    <location>
        <begin position="328"/>
        <end position="343"/>
    </location>
</feature>
<dbReference type="InterPro" id="IPR013034">
    <property type="entry name" value="DNA_topo_DNA_db_N_dom1"/>
</dbReference>
<dbReference type="InterPro" id="IPR051062">
    <property type="entry name" value="Topoisomerase_IB"/>
</dbReference>
<keyword evidence="16" id="KW-1185">Reference proteome</keyword>
<keyword evidence="6 12" id="KW-0175">Coiled coil</keyword>
<dbReference type="PROSITE" id="PS00176">
    <property type="entry name" value="TOPO_IB_1"/>
    <property type="match status" value="1"/>
</dbReference>
<dbReference type="InterPro" id="IPR001631">
    <property type="entry name" value="TopoI"/>
</dbReference>
<dbReference type="Pfam" id="PF14370">
    <property type="entry name" value="Topo_C_assoc"/>
    <property type="match status" value="1"/>
</dbReference>
<feature type="compositionally biased region" description="Basic and acidic residues" evidence="13">
    <location>
        <begin position="103"/>
        <end position="120"/>
    </location>
</feature>
<dbReference type="Gene3D" id="1.10.10.41">
    <property type="entry name" value="Yeast DNA topoisomerase - domain 1"/>
    <property type="match status" value="1"/>
</dbReference>
<dbReference type="Pfam" id="PF02919">
    <property type="entry name" value="Topoisom_I_N"/>
    <property type="match status" value="1"/>
</dbReference>
<keyword evidence="7 10" id="KW-0238">DNA-binding</keyword>
<feature type="compositionally biased region" description="Basic and acidic residues" evidence="13">
    <location>
        <begin position="155"/>
        <end position="165"/>
    </location>
</feature>
<dbReference type="InterPro" id="IPR025834">
    <property type="entry name" value="TopoI_C_dom"/>
</dbReference>
<dbReference type="InterPro" id="IPR013499">
    <property type="entry name" value="TopoI_euk"/>
</dbReference>
<proteinExistence type="inferred from homology"/>
<dbReference type="EMBL" id="JBANAX010000410">
    <property type="protein sequence ID" value="KAL1209646.1"/>
    <property type="molecule type" value="Genomic_DNA"/>
</dbReference>
<feature type="compositionally biased region" description="Low complexity" evidence="13">
    <location>
        <begin position="74"/>
        <end position="93"/>
    </location>
</feature>
<dbReference type="PROSITE" id="PS52038">
    <property type="entry name" value="TOPO_IB_2"/>
    <property type="match status" value="1"/>
</dbReference>